<reference evidence="7 8" key="1">
    <citation type="submission" date="2018-04" db="EMBL/GenBank/DDBJ databases">
        <title>Novel Campyloabacter and Helicobacter Species and Strains.</title>
        <authorList>
            <person name="Mannion A.J."/>
            <person name="Shen Z."/>
            <person name="Fox J.G."/>
        </authorList>
    </citation>
    <scope>NUCLEOTIDE SEQUENCE [LARGE SCALE GENOMIC DNA]</scope>
    <source>
        <strain evidence="7 8">MIT 97-5075</strain>
    </source>
</reference>
<dbReference type="SUPFAM" id="SSF54001">
    <property type="entry name" value="Cysteine proteinases"/>
    <property type="match status" value="1"/>
</dbReference>
<comment type="caution">
    <text evidence="7">The sequence shown here is derived from an EMBL/GenBank/DDBJ whole genome shotgun (WGS) entry which is preliminary data.</text>
</comment>
<dbReference type="Gene3D" id="3.90.1720.10">
    <property type="entry name" value="endopeptidase domain like (from Nostoc punctiforme)"/>
    <property type="match status" value="1"/>
</dbReference>
<dbReference type="Pfam" id="PF12913">
    <property type="entry name" value="SH3_6"/>
    <property type="match status" value="1"/>
</dbReference>
<keyword evidence="4" id="KW-0788">Thiol protease</keyword>
<dbReference type="PIRSF" id="PIRSF019015">
    <property type="entry name" value="P60_peptidase_YkfC"/>
    <property type="match status" value="1"/>
</dbReference>
<dbReference type="InterPro" id="IPR039439">
    <property type="entry name" value="SH3b1_dom"/>
</dbReference>
<evidence type="ECO:0008006" key="9">
    <source>
        <dbReference type="Google" id="ProtNLM"/>
    </source>
</evidence>
<evidence type="ECO:0000256" key="3">
    <source>
        <dbReference type="ARBA" id="ARBA00022801"/>
    </source>
</evidence>
<feature type="domain" description="SH3b1" evidence="6">
    <location>
        <begin position="132"/>
        <end position="179"/>
    </location>
</feature>
<comment type="similarity">
    <text evidence="1">Belongs to the peptidase C40 family.</text>
</comment>
<dbReference type="Proteomes" id="UP000256424">
    <property type="component" value="Unassembled WGS sequence"/>
</dbReference>
<accession>A0A3D8J9R5</accession>
<protein>
    <recommendedName>
        <fullName evidence="9">NlpC/P60 family protein</fullName>
    </recommendedName>
</protein>
<dbReference type="InterPro" id="IPR038765">
    <property type="entry name" value="Papain-like_cys_pep_sf"/>
</dbReference>
<evidence type="ECO:0000313" key="8">
    <source>
        <dbReference type="Proteomes" id="UP000256424"/>
    </source>
</evidence>
<organism evidence="7 8">
    <name type="scientific">Helicobacter aurati</name>
    <dbReference type="NCBI Taxonomy" id="137778"/>
    <lineage>
        <taxon>Bacteria</taxon>
        <taxon>Pseudomonadati</taxon>
        <taxon>Campylobacterota</taxon>
        <taxon>Epsilonproteobacteria</taxon>
        <taxon>Campylobacterales</taxon>
        <taxon>Helicobacteraceae</taxon>
        <taxon>Helicobacter</taxon>
    </lineage>
</organism>
<dbReference type="InterPro" id="IPR000064">
    <property type="entry name" value="NLP_P60_dom"/>
</dbReference>
<evidence type="ECO:0000259" key="6">
    <source>
        <dbReference type="Pfam" id="PF12913"/>
    </source>
</evidence>
<dbReference type="Pfam" id="PF00877">
    <property type="entry name" value="NLPC_P60"/>
    <property type="match status" value="1"/>
</dbReference>
<dbReference type="GO" id="GO:0006508">
    <property type="term" value="P:proteolysis"/>
    <property type="evidence" value="ECO:0007669"/>
    <property type="project" value="UniProtKB-KW"/>
</dbReference>
<evidence type="ECO:0000259" key="5">
    <source>
        <dbReference type="Pfam" id="PF00877"/>
    </source>
</evidence>
<evidence type="ECO:0000256" key="4">
    <source>
        <dbReference type="ARBA" id="ARBA00022807"/>
    </source>
</evidence>
<keyword evidence="2" id="KW-0645">Protease</keyword>
<gene>
    <name evidence="7" type="ORF">CQA66_01160</name>
</gene>
<feature type="domain" description="NlpC/P60" evidence="5">
    <location>
        <begin position="280"/>
        <end position="361"/>
    </location>
</feature>
<keyword evidence="3" id="KW-0378">Hydrolase</keyword>
<dbReference type="OrthoDB" id="9799970at2"/>
<evidence type="ECO:0000256" key="2">
    <source>
        <dbReference type="ARBA" id="ARBA00022670"/>
    </source>
</evidence>
<name>A0A3D8J9R5_9HELI</name>
<dbReference type="AlphaFoldDB" id="A0A3D8J9R5"/>
<dbReference type="GO" id="GO:0008234">
    <property type="term" value="F:cysteine-type peptidase activity"/>
    <property type="evidence" value="ECO:0007669"/>
    <property type="project" value="UniProtKB-KW"/>
</dbReference>
<keyword evidence="8" id="KW-1185">Reference proteome</keyword>
<dbReference type="InterPro" id="IPR027017">
    <property type="entry name" value="P60_peptidase_YkfC"/>
</dbReference>
<sequence length="451" mass="51309">MQKYGKETYLQKFYAVWNPSKIITDKTNVFYILPSLQNALNYAEELKKLKNNPPKKQAKNYNKLRQAHENAVANLEKKITILLGIGENLMPNTLEEFREIIDNMNLDSFLKNPQKAIVIKASSIRGVPTNKPRYKNINDFPFDRWQYSFVFEGTPVVITHFSKDGRFAHVQGPYVSGWIDTRAIALVDRNLERVILQFTDYKIPNKDFIPLYFNAQWALDARIGQIFPYDSRHKKLITFYKDANNYAQIREVDFNPSLFADFPLPFTHKTMAGFINSMLGQKYGWGGLLGNRDCSAFTRDSFAAFGVFLPRNSAAQAQFGGNFVDISKMNNADKEAYIVNHAIPFGSIIWLKGHIMLYVGHVDINGIKRAIVVHSAWGVKPVINKKQEDIRLGGVRMTTLHVGGNFDSNDSVGNSLISRVRGITNIYSQSNNIITNLENSGIDISQLQLTY</sequence>
<dbReference type="EMBL" id="NXLW01000001">
    <property type="protein sequence ID" value="RDU73846.1"/>
    <property type="molecule type" value="Genomic_DNA"/>
</dbReference>
<evidence type="ECO:0000313" key="7">
    <source>
        <dbReference type="EMBL" id="RDU73846.1"/>
    </source>
</evidence>
<proteinExistence type="inferred from homology"/>
<evidence type="ECO:0000256" key="1">
    <source>
        <dbReference type="ARBA" id="ARBA00007074"/>
    </source>
</evidence>